<dbReference type="EMBL" id="CAADRA010005223">
    <property type="protein sequence ID" value="VFT87266.1"/>
    <property type="molecule type" value="Genomic_DNA"/>
</dbReference>
<evidence type="ECO:0000256" key="1">
    <source>
        <dbReference type="SAM" id="MobiDB-lite"/>
    </source>
</evidence>
<reference evidence="3 4" key="1">
    <citation type="submission" date="2019-03" db="EMBL/GenBank/DDBJ databases">
        <authorList>
            <person name="Gaulin E."/>
            <person name="Dumas B."/>
        </authorList>
    </citation>
    <scope>NUCLEOTIDE SEQUENCE [LARGE SCALE GENOMIC DNA]</scope>
    <source>
        <strain evidence="3">CBS 568.67</strain>
    </source>
</reference>
<feature type="compositionally biased region" description="Basic and acidic residues" evidence="1">
    <location>
        <begin position="70"/>
        <end position="93"/>
    </location>
</feature>
<feature type="compositionally biased region" description="Polar residues" evidence="1">
    <location>
        <begin position="15"/>
        <end position="25"/>
    </location>
</feature>
<proteinExistence type="predicted"/>
<feature type="compositionally biased region" description="Basic and acidic residues" evidence="1">
    <location>
        <begin position="27"/>
        <end position="37"/>
    </location>
</feature>
<dbReference type="AlphaFoldDB" id="A0A485KQR5"/>
<keyword evidence="4" id="KW-1185">Reference proteome</keyword>
<gene>
    <name evidence="3" type="primary">Aste57867_10392</name>
    <name evidence="2" type="ORF">As57867_010352</name>
    <name evidence="3" type="ORF">ASTE57867_10392</name>
</gene>
<accession>A0A485KQR5</accession>
<evidence type="ECO:0000313" key="3">
    <source>
        <dbReference type="EMBL" id="VFT87266.1"/>
    </source>
</evidence>
<feature type="region of interest" description="Disordered" evidence="1">
    <location>
        <begin position="68"/>
        <end position="93"/>
    </location>
</feature>
<evidence type="ECO:0000313" key="2">
    <source>
        <dbReference type="EMBL" id="KAF0699024.1"/>
    </source>
</evidence>
<feature type="region of interest" description="Disordered" evidence="1">
    <location>
        <begin position="14"/>
        <end position="41"/>
    </location>
</feature>
<dbReference type="EMBL" id="VJMH01005202">
    <property type="protein sequence ID" value="KAF0699024.1"/>
    <property type="molecule type" value="Genomic_DNA"/>
</dbReference>
<name>A0A485KQR5_9STRA</name>
<protein>
    <submittedName>
        <fullName evidence="3">Aste57867_10392 protein</fullName>
    </submittedName>
</protein>
<organism evidence="3 4">
    <name type="scientific">Aphanomyces stellatus</name>
    <dbReference type="NCBI Taxonomy" id="120398"/>
    <lineage>
        <taxon>Eukaryota</taxon>
        <taxon>Sar</taxon>
        <taxon>Stramenopiles</taxon>
        <taxon>Oomycota</taxon>
        <taxon>Saprolegniomycetes</taxon>
        <taxon>Saprolegniales</taxon>
        <taxon>Verrucalvaceae</taxon>
        <taxon>Aphanomyces</taxon>
    </lineage>
</organism>
<dbReference type="Proteomes" id="UP000332933">
    <property type="component" value="Unassembled WGS sequence"/>
</dbReference>
<evidence type="ECO:0000313" key="4">
    <source>
        <dbReference type="Proteomes" id="UP000332933"/>
    </source>
</evidence>
<reference evidence="2" key="2">
    <citation type="submission" date="2019-06" db="EMBL/GenBank/DDBJ databases">
        <title>Genomics analysis of Aphanomyces spp. identifies a new class of oomycete effector associated with host adaptation.</title>
        <authorList>
            <person name="Gaulin E."/>
        </authorList>
    </citation>
    <scope>NUCLEOTIDE SEQUENCE</scope>
    <source>
        <strain evidence="2">CBS 578.67</strain>
    </source>
</reference>
<sequence length="123" mass="13909">MHKDVMQARMEVVHNMSSDSDSNGVHPSHDEADDHLQSNDSTYGTSKNAYWLYYHQRLRNGLWSYDDANNAEREDGANNAERDNGGNDAERDDASIEAALGKMIYVEGNIYDGDERAPMRNLL</sequence>